<dbReference type="Proteomes" id="UP001457282">
    <property type="component" value="Unassembled WGS sequence"/>
</dbReference>
<dbReference type="GO" id="GO:0005634">
    <property type="term" value="C:nucleus"/>
    <property type="evidence" value="ECO:0007669"/>
    <property type="project" value="TreeGrafter"/>
</dbReference>
<feature type="compositionally biased region" description="Polar residues" evidence="2">
    <location>
        <begin position="158"/>
        <end position="172"/>
    </location>
</feature>
<feature type="region of interest" description="Disordered" evidence="2">
    <location>
        <begin position="435"/>
        <end position="455"/>
    </location>
</feature>
<keyword evidence="5" id="KW-1185">Reference proteome</keyword>
<feature type="compositionally biased region" description="Basic and acidic residues" evidence="2">
    <location>
        <begin position="435"/>
        <end position="445"/>
    </location>
</feature>
<dbReference type="EMBL" id="JBEDUW010000004">
    <property type="protein sequence ID" value="KAK9935721.1"/>
    <property type="molecule type" value="Genomic_DNA"/>
</dbReference>
<dbReference type="InterPro" id="IPR036020">
    <property type="entry name" value="WW_dom_sf"/>
</dbReference>
<feature type="compositionally biased region" description="Low complexity" evidence="2">
    <location>
        <begin position="16"/>
        <end position="39"/>
    </location>
</feature>
<dbReference type="PANTHER" id="PTHR15377">
    <property type="entry name" value="TRANSCRIPTION ELONGATION REGULATOR 1"/>
    <property type="match status" value="1"/>
</dbReference>
<feature type="compositionally biased region" description="Polar residues" evidence="2">
    <location>
        <begin position="40"/>
        <end position="73"/>
    </location>
</feature>
<dbReference type="PROSITE" id="PS01159">
    <property type="entry name" value="WW_DOMAIN_1"/>
    <property type="match status" value="2"/>
</dbReference>
<dbReference type="GO" id="GO:0003712">
    <property type="term" value="F:transcription coregulator activity"/>
    <property type="evidence" value="ECO:0007669"/>
    <property type="project" value="TreeGrafter"/>
</dbReference>
<sequence>MASPAWLPQEVRPSVSQAPVSGSPAGGPSTPSDTPLDSSAGTPSFSYSVPPNANITFGTSQQPSPSSATKSNLSASPMVIQPPVPVSLSSASPSFSYNIPKSNFPFPNNQPFQSVMNVSPAFAQESGNASSTSSHSGYSAASTSSSSTMTLSSAPNVGPTTSWVPTTPSFNMTHGMPGTPGTPGPPGTAHSAQMSFNMTAPVDSSSVAIRPSLQTVPFGSSLVQPQAGVLYPSLPAMGAPPHGVWLQSSQMGGVPRSPYQPYPVAFPGPFPLPAHVMPPPSVAVPDSQPPGVTPVGNAVAISLSSTSGHQLAPSSWMQTELPPGIDDRKHAHDAGNQNIAGVNQQLDAWTAHKTETGVVYYYNAVTGESTYDKPPGFKEEPDKVSMQPVPVSTVNLSGTDWVLVTTSDGKKFYHNSKTKVSSWQIPNEVIDMRKKQDGDAPKEHPVSVPNNNQMIEKGSAPISLSAPAISSGGREAMAFKASTGQGSSSALDLIKRSCRILELLLLLHQFQDLQNQMALEELRVHLRASRVRIAKIS</sequence>
<accession>A0AAW1XHF8</accession>
<dbReference type="Pfam" id="PF00397">
    <property type="entry name" value="WW"/>
    <property type="match status" value="2"/>
</dbReference>
<dbReference type="PROSITE" id="PS50020">
    <property type="entry name" value="WW_DOMAIN_2"/>
    <property type="match status" value="2"/>
</dbReference>
<reference evidence="4 5" key="1">
    <citation type="journal article" date="2023" name="G3 (Bethesda)">
        <title>A chromosome-length genome assembly and annotation of blackberry (Rubus argutus, cv. 'Hillquist').</title>
        <authorList>
            <person name="Bruna T."/>
            <person name="Aryal R."/>
            <person name="Dudchenko O."/>
            <person name="Sargent D.J."/>
            <person name="Mead D."/>
            <person name="Buti M."/>
            <person name="Cavallini A."/>
            <person name="Hytonen T."/>
            <person name="Andres J."/>
            <person name="Pham M."/>
            <person name="Weisz D."/>
            <person name="Mascagni F."/>
            <person name="Usai G."/>
            <person name="Natali L."/>
            <person name="Bassil N."/>
            <person name="Fernandez G.E."/>
            <person name="Lomsadze A."/>
            <person name="Armour M."/>
            <person name="Olukolu B."/>
            <person name="Poorten T."/>
            <person name="Britton C."/>
            <person name="Davik J."/>
            <person name="Ashrafi H."/>
            <person name="Aiden E.L."/>
            <person name="Borodovsky M."/>
            <person name="Worthington M."/>
        </authorList>
    </citation>
    <scope>NUCLEOTIDE SEQUENCE [LARGE SCALE GENOMIC DNA]</scope>
    <source>
        <strain evidence="4">PI 553951</strain>
    </source>
</reference>
<feature type="domain" description="WW" evidence="3">
    <location>
        <begin position="401"/>
        <end position="428"/>
    </location>
</feature>
<evidence type="ECO:0000259" key="3">
    <source>
        <dbReference type="PROSITE" id="PS50020"/>
    </source>
</evidence>
<organism evidence="4 5">
    <name type="scientific">Rubus argutus</name>
    <name type="common">Southern blackberry</name>
    <dbReference type="NCBI Taxonomy" id="59490"/>
    <lineage>
        <taxon>Eukaryota</taxon>
        <taxon>Viridiplantae</taxon>
        <taxon>Streptophyta</taxon>
        <taxon>Embryophyta</taxon>
        <taxon>Tracheophyta</taxon>
        <taxon>Spermatophyta</taxon>
        <taxon>Magnoliopsida</taxon>
        <taxon>eudicotyledons</taxon>
        <taxon>Gunneridae</taxon>
        <taxon>Pentapetalae</taxon>
        <taxon>rosids</taxon>
        <taxon>fabids</taxon>
        <taxon>Rosales</taxon>
        <taxon>Rosaceae</taxon>
        <taxon>Rosoideae</taxon>
        <taxon>Rosoideae incertae sedis</taxon>
        <taxon>Rubus</taxon>
    </lineage>
</organism>
<dbReference type="PANTHER" id="PTHR15377:SF3">
    <property type="entry name" value="WW DOMAIN-CONTAINING PROTEIN"/>
    <property type="match status" value="1"/>
</dbReference>
<evidence type="ECO:0000256" key="1">
    <source>
        <dbReference type="ARBA" id="ARBA00022737"/>
    </source>
</evidence>
<feature type="compositionally biased region" description="Low complexity" evidence="2">
    <location>
        <begin position="129"/>
        <end position="154"/>
    </location>
</feature>
<dbReference type="GO" id="GO:0070063">
    <property type="term" value="F:RNA polymerase binding"/>
    <property type="evidence" value="ECO:0007669"/>
    <property type="project" value="InterPro"/>
</dbReference>
<dbReference type="InterPro" id="IPR001202">
    <property type="entry name" value="WW_dom"/>
</dbReference>
<dbReference type="CDD" id="cd00201">
    <property type="entry name" value="WW"/>
    <property type="match status" value="2"/>
</dbReference>
<gene>
    <name evidence="4" type="ORF">M0R45_022809</name>
</gene>
<comment type="caution">
    <text evidence="4">The sequence shown here is derived from an EMBL/GenBank/DDBJ whole genome shotgun (WGS) entry which is preliminary data.</text>
</comment>
<name>A0AAW1XHF8_RUBAR</name>
<protein>
    <recommendedName>
        <fullName evidence="3">WW domain-containing protein</fullName>
    </recommendedName>
</protein>
<dbReference type="InterPro" id="IPR045148">
    <property type="entry name" value="TCRG1-like"/>
</dbReference>
<keyword evidence="1" id="KW-0677">Repeat</keyword>
<proteinExistence type="predicted"/>
<dbReference type="AlphaFoldDB" id="A0AAW1XHF8"/>
<dbReference type="SUPFAM" id="SSF51045">
    <property type="entry name" value="WW domain"/>
    <property type="match status" value="2"/>
</dbReference>
<feature type="region of interest" description="Disordered" evidence="2">
    <location>
        <begin position="1"/>
        <end position="73"/>
    </location>
</feature>
<dbReference type="FunFam" id="2.20.70.10:FF:000067">
    <property type="entry name" value="Pre-mRNA-processing protein 40C"/>
    <property type="match status" value="1"/>
</dbReference>
<dbReference type="SMART" id="SM00456">
    <property type="entry name" value="WW"/>
    <property type="match status" value="2"/>
</dbReference>
<evidence type="ECO:0000313" key="5">
    <source>
        <dbReference type="Proteomes" id="UP001457282"/>
    </source>
</evidence>
<feature type="region of interest" description="Disordered" evidence="2">
    <location>
        <begin position="125"/>
        <end position="193"/>
    </location>
</feature>
<dbReference type="Gene3D" id="2.20.70.10">
    <property type="match status" value="2"/>
</dbReference>
<evidence type="ECO:0000313" key="4">
    <source>
        <dbReference type="EMBL" id="KAK9935721.1"/>
    </source>
</evidence>
<feature type="domain" description="WW" evidence="3">
    <location>
        <begin position="349"/>
        <end position="376"/>
    </location>
</feature>
<evidence type="ECO:0000256" key="2">
    <source>
        <dbReference type="SAM" id="MobiDB-lite"/>
    </source>
</evidence>